<dbReference type="Proteomes" id="UP000000323">
    <property type="component" value="Chromosome 1"/>
</dbReference>
<dbReference type="KEGG" id="ttr:Tter_1875"/>
<dbReference type="SMART" id="SM00933">
    <property type="entry name" value="NurA"/>
    <property type="match status" value="1"/>
</dbReference>
<keyword evidence="3" id="KW-1185">Reference proteome</keyword>
<proteinExistence type="predicted"/>
<dbReference type="RefSeq" id="WP_012875812.1">
    <property type="nucleotide sequence ID" value="NC_013525.1"/>
</dbReference>
<name>D1CDB6_THET1</name>
<organism evidence="2 3">
    <name type="scientific">Thermobaculum terrenum (strain ATCC BAA-798 / CCMEE 7001 / YNP1)</name>
    <dbReference type="NCBI Taxonomy" id="525904"/>
    <lineage>
        <taxon>Bacteria</taxon>
        <taxon>Bacillati</taxon>
        <taxon>Chloroflexota</taxon>
        <taxon>Chloroflexia</taxon>
        <taxon>Candidatus Thermobaculales</taxon>
        <taxon>Candidatus Thermobaculaceae</taxon>
        <taxon>Thermobaculum</taxon>
    </lineage>
</organism>
<dbReference type="InterPro" id="IPR018977">
    <property type="entry name" value="NurA_domain"/>
</dbReference>
<dbReference type="OrthoDB" id="139675at2"/>
<dbReference type="STRING" id="525904.Tter_1875"/>
<evidence type="ECO:0000313" key="3">
    <source>
        <dbReference type="Proteomes" id="UP000000323"/>
    </source>
</evidence>
<dbReference type="eggNOG" id="COG1630">
    <property type="taxonomic scope" value="Bacteria"/>
</dbReference>
<evidence type="ECO:0000313" key="2">
    <source>
        <dbReference type="EMBL" id="ACZ42781.1"/>
    </source>
</evidence>
<dbReference type="EMBL" id="CP001825">
    <property type="protein sequence ID" value="ACZ42781.1"/>
    <property type="molecule type" value="Genomic_DNA"/>
</dbReference>
<accession>D1CDB6</accession>
<dbReference type="Pfam" id="PF09376">
    <property type="entry name" value="NurA"/>
    <property type="match status" value="1"/>
</dbReference>
<sequence length="396" mass="46132">MLHSTKIAKALEEKIQQFRDYDVGIRDEMSVYSNAFDKLETLTYSEILDLVELPAGALPSREWKENRSLIYRFDQEFHNHEEARAYASQILFDRTTFSVDGSQIQPVPDISIPVAAVQVGWFENPHNPSKNYVKDIKIDILPPEDIFIDRNGVSVFSDQTVSQRRFQLEIEVLCDWMEKVEGMQPTPIAFLDGSLILSFTERLDQAQREIYLKLILHLLETSYRTKIPVVGYVSESRARDLMTLLAQIEKIKHKPHTLSDAMILYNRMRWGDRTPVWICNRHGILTDYRDKSTDTYWGDQICFFYLKTSEQNVPSRVEIPRWVVEEGMTEEVAQIVRAETIVGNGYPYVIETADALAVLSSEDRIRFYQIFESFADKNNIKLRIASKIQSKMRRRQ</sequence>
<dbReference type="HOGENOM" id="CLU_694304_0_0_0"/>
<protein>
    <recommendedName>
        <fullName evidence="1">NurA domain-containing protein</fullName>
    </recommendedName>
</protein>
<dbReference type="AlphaFoldDB" id="D1CDB6"/>
<evidence type="ECO:0000259" key="1">
    <source>
        <dbReference type="SMART" id="SM00933"/>
    </source>
</evidence>
<reference evidence="3" key="1">
    <citation type="journal article" date="2010" name="Stand. Genomic Sci.">
        <title>Complete genome sequence of 'Thermobaculum terrenum' type strain (YNP1).</title>
        <authorList>
            <person name="Kiss H."/>
            <person name="Cleland D."/>
            <person name="Lapidus A."/>
            <person name="Lucas S."/>
            <person name="Glavina Del Rio T."/>
            <person name="Nolan M."/>
            <person name="Tice H."/>
            <person name="Han C."/>
            <person name="Goodwin L."/>
            <person name="Pitluck S."/>
            <person name="Liolios K."/>
            <person name="Ivanova N."/>
            <person name="Mavromatis K."/>
            <person name="Ovchinnikova G."/>
            <person name="Pati A."/>
            <person name="Chen A."/>
            <person name="Palaniappan K."/>
            <person name="Land M."/>
            <person name="Hauser L."/>
            <person name="Chang Y."/>
            <person name="Jeffries C."/>
            <person name="Lu M."/>
            <person name="Brettin T."/>
            <person name="Detter J."/>
            <person name="Goker M."/>
            <person name="Tindall B."/>
            <person name="Beck B."/>
            <person name="McDermott T."/>
            <person name="Woyke T."/>
            <person name="Bristow J."/>
            <person name="Eisen J."/>
            <person name="Markowitz V."/>
            <person name="Hugenholtz P."/>
            <person name="Kyrpides N."/>
            <person name="Klenk H."/>
            <person name="Cheng J."/>
        </authorList>
    </citation>
    <scope>NUCLEOTIDE SEQUENCE [LARGE SCALE GENOMIC DNA]</scope>
    <source>
        <strain evidence="3">ATCC BAA-798 / YNP1</strain>
    </source>
</reference>
<gene>
    <name evidence="2" type="ordered locus">Tter_1875</name>
</gene>
<feature type="domain" description="NurA" evidence="1">
    <location>
        <begin position="94"/>
        <end position="359"/>
    </location>
</feature>